<organism evidence="2 3">
    <name type="scientific">Lolium multiflorum</name>
    <name type="common">Italian ryegrass</name>
    <name type="synonym">Lolium perenne subsp. multiflorum</name>
    <dbReference type="NCBI Taxonomy" id="4521"/>
    <lineage>
        <taxon>Eukaryota</taxon>
        <taxon>Viridiplantae</taxon>
        <taxon>Streptophyta</taxon>
        <taxon>Embryophyta</taxon>
        <taxon>Tracheophyta</taxon>
        <taxon>Spermatophyta</taxon>
        <taxon>Magnoliopsida</taxon>
        <taxon>Liliopsida</taxon>
        <taxon>Poales</taxon>
        <taxon>Poaceae</taxon>
        <taxon>BOP clade</taxon>
        <taxon>Pooideae</taxon>
        <taxon>Poodae</taxon>
        <taxon>Poeae</taxon>
        <taxon>Poeae Chloroplast Group 2 (Poeae type)</taxon>
        <taxon>Loliodinae</taxon>
        <taxon>Loliinae</taxon>
        <taxon>Lolium</taxon>
    </lineage>
</organism>
<feature type="compositionally biased region" description="Low complexity" evidence="1">
    <location>
        <begin position="403"/>
        <end position="436"/>
    </location>
</feature>
<dbReference type="EMBL" id="JAUUTY010000004">
    <property type="protein sequence ID" value="KAK1652166.1"/>
    <property type="molecule type" value="Genomic_DNA"/>
</dbReference>
<gene>
    <name evidence="2" type="ORF">QYE76_069971</name>
</gene>
<evidence type="ECO:0000256" key="1">
    <source>
        <dbReference type="SAM" id="MobiDB-lite"/>
    </source>
</evidence>
<evidence type="ECO:0000313" key="2">
    <source>
        <dbReference type="EMBL" id="KAK1652166.1"/>
    </source>
</evidence>
<feature type="compositionally biased region" description="Basic and acidic residues" evidence="1">
    <location>
        <begin position="572"/>
        <end position="587"/>
    </location>
</feature>
<reference evidence="2" key="1">
    <citation type="submission" date="2023-07" db="EMBL/GenBank/DDBJ databases">
        <title>A chromosome-level genome assembly of Lolium multiflorum.</title>
        <authorList>
            <person name="Chen Y."/>
            <person name="Copetti D."/>
            <person name="Kolliker R."/>
            <person name="Studer B."/>
        </authorList>
    </citation>
    <scope>NUCLEOTIDE SEQUENCE</scope>
    <source>
        <strain evidence="2">02402/16</strain>
        <tissue evidence="2">Leaf</tissue>
    </source>
</reference>
<dbReference type="PANTHER" id="PTHR47481:SF31">
    <property type="entry name" value="OS01G0873500 PROTEIN"/>
    <property type="match status" value="1"/>
</dbReference>
<sequence length="693" mass="73671">MQLSAPQAGVVTEKLGGDNFPLWKAQVMPPLRERQLVGFLDGRAKKPPQTIDVEVDLEKGGTETRVVPNPAYAAWVAQDQQVLGFLLSSLTRGVMQIRMQLASAQKGEKRVSEYFARMRSLGDAMVSAGKKMDEDDLTAYILAGLDADWNPLVTSMTTRADPVPLSELYAHLLNFETRLDIQNGGAQGSGGPLSFGGLQGGGGGTSSVNLASRGGGRSGYRGGGRGGGRGRGDGGRGNGNGGGNFTNNSGRPNSQQPFDANGNPRPQCQVCAKYGHTAIKCWKRFNKEYTGEEKPAGSSSAYGVDTNWYLDTGATDHVTGELEKLTVRDSVSGTQGGVHGAGVSDADSDADSPGGSTSPTQSSSGSPSPGSGGTADDAVSAPSSPLGHASGADAPDSPQHTHGSASGQAMGSSAATSSASSQPHGSAAHTGSAASSRETEQPSAGRSFALEPPRSSVAGRPVTRLQNKIQKPVKLFEGMIRYANFAATGEPENVQEAFGDSKWKSAMEEEYMALQRNKTWHLVPAKQGRNIIDCKWVYKIKRKSDGTIERVLNPAYRTTPHTHTSYRRSYSRKRDQEAQPKRLRGLEEELESTVSGWSSPESEPFSRAPQQHSFVAEAPPEADHHQGPTRVAHRPRSSTKEARPGKGTEQALPMIAEEPPPSQPSESLVLWTPRRCLQEENDTGVPPPPDPRI</sequence>
<proteinExistence type="predicted"/>
<dbReference type="AlphaFoldDB" id="A0AAD8SIS7"/>
<evidence type="ECO:0000313" key="3">
    <source>
        <dbReference type="Proteomes" id="UP001231189"/>
    </source>
</evidence>
<feature type="compositionally biased region" description="Gly residues" evidence="1">
    <location>
        <begin position="190"/>
        <end position="205"/>
    </location>
</feature>
<feature type="compositionally biased region" description="Low complexity" evidence="1">
    <location>
        <begin position="341"/>
        <end position="369"/>
    </location>
</feature>
<name>A0AAD8SIS7_LOLMU</name>
<feature type="region of interest" description="Disordered" evidence="1">
    <location>
        <begin position="326"/>
        <end position="462"/>
    </location>
</feature>
<feature type="compositionally biased region" description="Polar residues" evidence="1">
    <location>
        <begin position="592"/>
        <end position="601"/>
    </location>
</feature>
<protein>
    <submittedName>
        <fullName evidence="2">Uncharacterized protein</fullName>
    </submittedName>
</protein>
<keyword evidence="3" id="KW-1185">Reference proteome</keyword>
<dbReference type="PANTHER" id="PTHR47481">
    <property type="match status" value="1"/>
</dbReference>
<accession>A0AAD8SIS7</accession>
<feature type="compositionally biased region" description="Gly residues" evidence="1">
    <location>
        <begin position="213"/>
        <end position="244"/>
    </location>
</feature>
<feature type="region of interest" description="Disordered" evidence="1">
    <location>
        <begin position="190"/>
        <end position="264"/>
    </location>
</feature>
<comment type="caution">
    <text evidence="2">The sequence shown here is derived from an EMBL/GenBank/DDBJ whole genome shotgun (WGS) entry which is preliminary data.</text>
</comment>
<feature type="region of interest" description="Disordered" evidence="1">
    <location>
        <begin position="553"/>
        <end position="693"/>
    </location>
</feature>
<dbReference type="Proteomes" id="UP001231189">
    <property type="component" value="Unassembled WGS sequence"/>
</dbReference>